<protein>
    <submittedName>
        <fullName evidence="2">Uncharacterized protein LOC115880107</fullName>
    </submittedName>
</protein>
<proteinExistence type="predicted"/>
<evidence type="ECO:0000313" key="2">
    <source>
        <dbReference type="RefSeq" id="XP_030753093.1"/>
    </source>
</evidence>
<keyword evidence="1" id="KW-1185">Reference proteome</keyword>
<dbReference type="AlphaFoldDB" id="A0A6J2XNJ0"/>
<dbReference type="OrthoDB" id="6734276at2759"/>
<dbReference type="Proteomes" id="UP000504635">
    <property type="component" value="Unplaced"/>
</dbReference>
<name>A0A6J2XNJ0_SITOR</name>
<dbReference type="InParanoid" id="A0A6J2XNJ0"/>
<evidence type="ECO:0000313" key="1">
    <source>
        <dbReference type="Proteomes" id="UP000504635"/>
    </source>
</evidence>
<gene>
    <name evidence="2" type="primary">LOC115880107</name>
</gene>
<accession>A0A6J2XNJ0</accession>
<dbReference type="KEGG" id="soy:115880107"/>
<organism evidence="1 2">
    <name type="scientific">Sitophilus oryzae</name>
    <name type="common">Rice weevil</name>
    <name type="synonym">Curculio oryzae</name>
    <dbReference type="NCBI Taxonomy" id="7048"/>
    <lineage>
        <taxon>Eukaryota</taxon>
        <taxon>Metazoa</taxon>
        <taxon>Ecdysozoa</taxon>
        <taxon>Arthropoda</taxon>
        <taxon>Hexapoda</taxon>
        <taxon>Insecta</taxon>
        <taxon>Pterygota</taxon>
        <taxon>Neoptera</taxon>
        <taxon>Endopterygota</taxon>
        <taxon>Coleoptera</taxon>
        <taxon>Polyphaga</taxon>
        <taxon>Cucujiformia</taxon>
        <taxon>Curculionidae</taxon>
        <taxon>Dryophthorinae</taxon>
        <taxon>Sitophilus</taxon>
    </lineage>
</organism>
<sequence length="145" mass="16816">MSRKSLKETEEKEVQTVIHVYPFILEPSDKHANVSEDKSFSTLLTLEPDRDNEEFYKMLEYCPFHEIEKDNVAVLDLPRKHKITFLLNSKFSPDSLRALSLLDDDGISECCIDLLSRMRTGKALKSYKDGENQTNLMVRSCMRKP</sequence>
<reference evidence="2" key="1">
    <citation type="submission" date="2025-08" db="UniProtKB">
        <authorList>
            <consortium name="RefSeq"/>
        </authorList>
    </citation>
    <scope>IDENTIFICATION</scope>
    <source>
        <tissue evidence="2">Gonads</tissue>
    </source>
</reference>
<dbReference type="RefSeq" id="XP_030753093.1">
    <property type="nucleotide sequence ID" value="XM_030897233.1"/>
</dbReference>
<dbReference type="GeneID" id="115880107"/>